<gene>
    <name evidence="2" type="ORF">H0I39_01360</name>
</gene>
<comment type="caution">
    <text evidence="2">The sequence shown here is derived from an EMBL/GenBank/DDBJ whole genome shotgun (WGS) entry which is preliminary data.</text>
</comment>
<accession>A0A853ISY3</accession>
<feature type="transmembrane region" description="Helical" evidence="1">
    <location>
        <begin position="48"/>
        <end position="64"/>
    </location>
</feature>
<evidence type="ECO:0000313" key="3">
    <source>
        <dbReference type="Proteomes" id="UP000589716"/>
    </source>
</evidence>
<evidence type="ECO:0000256" key="1">
    <source>
        <dbReference type="SAM" id="Phobius"/>
    </source>
</evidence>
<feature type="transmembrane region" description="Helical" evidence="1">
    <location>
        <begin position="6"/>
        <end position="27"/>
    </location>
</feature>
<dbReference type="AlphaFoldDB" id="A0A853ISY3"/>
<protein>
    <submittedName>
        <fullName evidence="2">Uncharacterized protein</fullName>
    </submittedName>
</protein>
<dbReference type="RefSeq" id="WP_180549307.1">
    <property type="nucleotide sequence ID" value="NZ_DAIPTI010000003.1"/>
</dbReference>
<keyword evidence="1" id="KW-1133">Transmembrane helix</keyword>
<dbReference type="EMBL" id="JACCKX010000001">
    <property type="protein sequence ID" value="NZA00764.1"/>
    <property type="molecule type" value="Genomic_DNA"/>
</dbReference>
<dbReference type="Proteomes" id="UP000589716">
    <property type="component" value="Unassembled WGS sequence"/>
</dbReference>
<evidence type="ECO:0000313" key="2">
    <source>
        <dbReference type="EMBL" id="NZA00764.1"/>
    </source>
</evidence>
<keyword evidence="1" id="KW-0472">Membrane</keyword>
<reference evidence="2 3" key="1">
    <citation type="submission" date="2020-07" db="EMBL/GenBank/DDBJ databases">
        <authorList>
            <person name="Maaloum M."/>
        </authorList>
    </citation>
    <scope>NUCLEOTIDE SEQUENCE [LARGE SCALE GENOMIC DNA]</scope>
    <source>
        <strain evidence="2 3">GCS-AN-3</strain>
    </source>
</reference>
<proteinExistence type="predicted"/>
<keyword evidence="3" id="KW-1185">Reference proteome</keyword>
<sequence length="65" mass="7096">MRLSTIMAVLLIGTVLYIIMAVIRAAAIGRMEGMQDEALAYRRKAVRAAVFGVVVLAAAVVTRWF</sequence>
<keyword evidence="1" id="KW-0812">Transmembrane</keyword>
<organism evidence="2 3">
    <name type="scientific">Ottowia beijingensis</name>
    <dbReference type="NCBI Taxonomy" id="1207057"/>
    <lineage>
        <taxon>Bacteria</taxon>
        <taxon>Pseudomonadati</taxon>
        <taxon>Pseudomonadota</taxon>
        <taxon>Betaproteobacteria</taxon>
        <taxon>Burkholderiales</taxon>
        <taxon>Comamonadaceae</taxon>
        <taxon>Ottowia</taxon>
    </lineage>
</organism>
<name>A0A853ISY3_9BURK</name>